<dbReference type="EMBL" id="CAXLJM020000013">
    <property type="protein sequence ID" value="CAL8078976.1"/>
    <property type="molecule type" value="Genomic_DNA"/>
</dbReference>
<feature type="compositionally biased region" description="Low complexity" evidence="1">
    <location>
        <begin position="86"/>
        <end position="118"/>
    </location>
</feature>
<dbReference type="SUPFAM" id="SSF57903">
    <property type="entry name" value="FYVE/PHD zinc finger"/>
    <property type="match status" value="1"/>
</dbReference>
<feature type="compositionally biased region" description="Polar residues" evidence="1">
    <location>
        <begin position="177"/>
        <end position="187"/>
    </location>
</feature>
<feature type="compositionally biased region" description="Low complexity" evidence="1">
    <location>
        <begin position="131"/>
        <end position="147"/>
    </location>
</feature>
<dbReference type="PANTHER" id="PTHR48125:SF12">
    <property type="entry name" value="AT HOOK TRANSCRIPTION FACTOR FAMILY-RELATED"/>
    <property type="match status" value="1"/>
</dbReference>
<accession>A0ABP1PVH0</accession>
<evidence type="ECO:0000313" key="3">
    <source>
        <dbReference type="EMBL" id="CAL8078976.1"/>
    </source>
</evidence>
<keyword evidence="4" id="KW-1185">Reference proteome</keyword>
<feature type="compositionally biased region" description="Basic residues" evidence="1">
    <location>
        <begin position="808"/>
        <end position="817"/>
    </location>
</feature>
<feature type="region of interest" description="Disordered" evidence="1">
    <location>
        <begin position="807"/>
        <end position="826"/>
    </location>
</feature>
<feature type="region of interest" description="Disordered" evidence="1">
    <location>
        <begin position="717"/>
        <end position="738"/>
    </location>
</feature>
<dbReference type="InterPro" id="IPR016177">
    <property type="entry name" value="DNA-bd_dom_sf"/>
</dbReference>
<sequence length="1090" mass="116827">MPMLRTRRAAARTAARGKEVTTSETEAPPAPESSTKEAEAKEDEKMEEESVSEAPASTSTVTLRRKSATAATTPATPTKEVAAIAPATSSKEPTPTTSSKEPTPTTSATPTPTKESAPIEPATKEPEPEPISETEPSSTAESPTSASDSIEEPKSPAKDSVEESKPTTATAEPAVEPSSSTPKSEISVTEACQPPADSVEQKQSTSKEKRHIDDLKSLLPDTSYLINVSLGYGPEENLKQPLKGFTAEDEVTLFPVIDSMSSKLFTIVQKLTDIQKKEIETAVKIKKGILKLSEFPKVFLCQTRLMEPPSDADKSKSSKRAPHPFLLTEDENIFSEDKLKLLRAVLDAGWKREVVMRSPGSTGRKTGDVYYYSPDGTKFRSSKQVAQHLSELSDCPFTIENFSFAKVRISTNPDQEIVRKAYDGKSPPRAQAKPASPSKAKPTQAPKPEATKSGAKASTSKDKDDGDTRSVSDEPVKGMMSSRRSIQPPKRYSGDAVLLLSKRSKMQDDKRGSNSKGLMQMGMLPPKYPKGMEDSSSNLSEGMEYNEQGGNHEDASGGNSMKEIAEDSLFQISALRQSGGIDVDHMQKYVENQKKMAQKNLEQAAADDAGEGASPAQRPKKQERIPCSIRCPGMTGEIPNLQCFICLCLFHAECLGLPPNLTYNNFICQNCRDLKARQAAFQKKDAEASPTTSAVASTSARPEAKKIMIMKKPGEIVKRSPPPLIRATSLHQGGPPRRDIVVTATNRDSPNRLPQKVAGPSSAAMARGMGRGRGMSAPLMRSPATVVHPVHRTSDGSHNMHVMSRGSHMMRRGRGRPPTRGLPQLNNKSLTITHLPRMQPRTVAGPPPVPNLQPMSSPKIPTGKLPLPMGLPVKPRQSMPVVPNLMKPTAFKIAVPPPSLSGRTFKKVAVSPSTHHAAQGLKQSPTVISKAVSHIHAQGQVDKSVVSLVKRSPQTVCTIGTKKYVVLPKKPTPSTTIVAVGNGVSSKISYSSGDAVARTELIQKQEKAPVVTTSEGQNNGTSVADNANSSQGGSNVKVETYGNKTEAVQGETSNDAGDADEATAMEVDTAEGVQQNTGLAASNDSESVVA</sequence>
<dbReference type="CDD" id="cd00122">
    <property type="entry name" value="MBD"/>
    <property type="match status" value="1"/>
</dbReference>
<reference evidence="3 4" key="1">
    <citation type="submission" date="2024-08" db="EMBL/GenBank/DDBJ databases">
        <authorList>
            <person name="Cucini C."/>
            <person name="Frati F."/>
        </authorList>
    </citation>
    <scope>NUCLEOTIDE SEQUENCE [LARGE SCALE GENOMIC DNA]</scope>
</reference>
<feature type="region of interest" description="Disordered" evidence="1">
    <location>
        <begin position="1"/>
        <end position="211"/>
    </location>
</feature>
<dbReference type="InterPro" id="IPR001739">
    <property type="entry name" value="Methyl_CpG_DNA-bd"/>
</dbReference>
<dbReference type="InterPro" id="IPR011011">
    <property type="entry name" value="Znf_FYVE_PHD"/>
</dbReference>
<feature type="region of interest" description="Disordered" evidence="1">
    <location>
        <begin position="1006"/>
        <end position="1090"/>
    </location>
</feature>
<gene>
    <name evidence="3" type="ORF">ODALV1_LOCUS4242</name>
</gene>
<dbReference type="SMART" id="SM00391">
    <property type="entry name" value="MBD"/>
    <property type="match status" value="1"/>
</dbReference>
<feature type="region of interest" description="Disordered" evidence="1">
    <location>
        <begin position="747"/>
        <end position="766"/>
    </location>
</feature>
<feature type="domain" description="MBD" evidence="2">
    <location>
        <begin position="336"/>
        <end position="409"/>
    </location>
</feature>
<evidence type="ECO:0000256" key="1">
    <source>
        <dbReference type="SAM" id="MobiDB-lite"/>
    </source>
</evidence>
<dbReference type="Proteomes" id="UP001642540">
    <property type="component" value="Unassembled WGS sequence"/>
</dbReference>
<dbReference type="Gene3D" id="3.30.40.10">
    <property type="entry name" value="Zinc/RING finger domain, C3HC4 (zinc finger)"/>
    <property type="match status" value="1"/>
</dbReference>
<comment type="caution">
    <text evidence="3">The sequence shown here is derived from an EMBL/GenBank/DDBJ whole genome shotgun (WGS) entry which is preliminary data.</text>
</comment>
<dbReference type="InterPro" id="IPR013083">
    <property type="entry name" value="Znf_RING/FYVE/PHD"/>
</dbReference>
<evidence type="ECO:0000259" key="2">
    <source>
        <dbReference type="PROSITE" id="PS50982"/>
    </source>
</evidence>
<feature type="compositionally biased region" description="Low complexity" evidence="1">
    <location>
        <begin position="425"/>
        <end position="448"/>
    </location>
</feature>
<proteinExistence type="predicted"/>
<feature type="compositionally biased region" description="Polar residues" evidence="1">
    <location>
        <begin position="1011"/>
        <end position="1034"/>
    </location>
</feature>
<dbReference type="SUPFAM" id="SSF54171">
    <property type="entry name" value="DNA-binding domain"/>
    <property type="match status" value="1"/>
</dbReference>
<feature type="compositionally biased region" description="Polar residues" evidence="1">
    <location>
        <begin position="1072"/>
        <end position="1090"/>
    </location>
</feature>
<dbReference type="PANTHER" id="PTHR48125">
    <property type="entry name" value="LP07818P1"/>
    <property type="match status" value="1"/>
</dbReference>
<feature type="compositionally biased region" description="Basic residues" evidence="1">
    <location>
        <begin position="1"/>
        <end position="10"/>
    </location>
</feature>
<name>A0ABP1PVH0_9HEXA</name>
<evidence type="ECO:0000313" key="4">
    <source>
        <dbReference type="Proteomes" id="UP001642540"/>
    </source>
</evidence>
<protein>
    <recommendedName>
        <fullName evidence="2">MBD domain-containing protein</fullName>
    </recommendedName>
</protein>
<dbReference type="PROSITE" id="PS50982">
    <property type="entry name" value="MBD"/>
    <property type="match status" value="1"/>
</dbReference>
<feature type="compositionally biased region" description="Low complexity" evidence="1">
    <location>
        <begin position="602"/>
        <end position="613"/>
    </location>
</feature>
<dbReference type="Gene3D" id="3.30.890.10">
    <property type="entry name" value="Methyl-cpg-binding Protein 2, Chain A"/>
    <property type="match status" value="1"/>
</dbReference>
<organism evidence="3 4">
    <name type="scientific">Orchesella dallaii</name>
    <dbReference type="NCBI Taxonomy" id="48710"/>
    <lineage>
        <taxon>Eukaryota</taxon>
        <taxon>Metazoa</taxon>
        <taxon>Ecdysozoa</taxon>
        <taxon>Arthropoda</taxon>
        <taxon>Hexapoda</taxon>
        <taxon>Collembola</taxon>
        <taxon>Entomobryomorpha</taxon>
        <taxon>Entomobryoidea</taxon>
        <taxon>Orchesellidae</taxon>
        <taxon>Orchesellinae</taxon>
        <taxon>Orchesella</taxon>
    </lineage>
</organism>
<feature type="compositionally biased region" description="Basic and acidic residues" evidence="1">
    <location>
        <begin position="459"/>
        <end position="476"/>
    </location>
</feature>
<feature type="region of interest" description="Disordered" evidence="1">
    <location>
        <begin position="600"/>
        <end position="623"/>
    </location>
</feature>
<feature type="compositionally biased region" description="Basic and acidic residues" evidence="1">
    <location>
        <begin position="34"/>
        <end position="44"/>
    </location>
</feature>
<feature type="compositionally biased region" description="Low complexity" evidence="1">
    <location>
        <begin position="68"/>
        <end position="78"/>
    </location>
</feature>
<feature type="compositionally biased region" description="Basic and acidic residues" evidence="1">
    <location>
        <begin position="151"/>
        <end position="165"/>
    </location>
</feature>
<dbReference type="Pfam" id="PF01429">
    <property type="entry name" value="MBD"/>
    <property type="match status" value="1"/>
</dbReference>
<feature type="region of interest" description="Disordered" evidence="1">
    <location>
        <begin position="417"/>
        <end position="558"/>
    </location>
</feature>